<dbReference type="Proteomes" id="UP001234989">
    <property type="component" value="Chromosome 3"/>
</dbReference>
<feature type="region of interest" description="Disordered" evidence="1">
    <location>
        <begin position="1"/>
        <end position="24"/>
    </location>
</feature>
<feature type="non-terminal residue" evidence="2">
    <location>
        <position position="159"/>
    </location>
</feature>
<organism evidence="2 3">
    <name type="scientific">Solanum verrucosum</name>
    <dbReference type="NCBI Taxonomy" id="315347"/>
    <lineage>
        <taxon>Eukaryota</taxon>
        <taxon>Viridiplantae</taxon>
        <taxon>Streptophyta</taxon>
        <taxon>Embryophyta</taxon>
        <taxon>Tracheophyta</taxon>
        <taxon>Spermatophyta</taxon>
        <taxon>Magnoliopsida</taxon>
        <taxon>eudicotyledons</taxon>
        <taxon>Gunneridae</taxon>
        <taxon>Pentapetalae</taxon>
        <taxon>asterids</taxon>
        <taxon>lamiids</taxon>
        <taxon>Solanales</taxon>
        <taxon>Solanaceae</taxon>
        <taxon>Solanoideae</taxon>
        <taxon>Solaneae</taxon>
        <taxon>Solanum</taxon>
    </lineage>
</organism>
<dbReference type="AlphaFoldDB" id="A0AAF0QA44"/>
<evidence type="ECO:0008006" key="4">
    <source>
        <dbReference type="Google" id="ProtNLM"/>
    </source>
</evidence>
<gene>
    <name evidence="2" type="ORF">MTR67_012658</name>
</gene>
<name>A0AAF0QA44_SOLVR</name>
<keyword evidence="3" id="KW-1185">Reference proteome</keyword>
<protein>
    <recommendedName>
        <fullName evidence="4">CCHC-type domain-containing protein</fullName>
    </recommendedName>
</protein>
<evidence type="ECO:0000256" key="1">
    <source>
        <dbReference type="SAM" id="MobiDB-lite"/>
    </source>
</evidence>
<dbReference type="EMBL" id="CP133614">
    <property type="protein sequence ID" value="WMV19273.1"/>
    <property type="molecule type" value="Genomic_DNA"/>
</dbReference>
<reference evidence="2" key="1">
    <citation type="submission" date="2023-08" db="EMBL/GenBank/DDBJ databases">
        <title>A de novo genome assembly of Solanum verrucosum Schlechtendal, a Mexican diploid species geographically isolated from the other diploid A-genome species in potato relatives.</title>
        <authorList>
            <person name="Hosaka K."/>
        </authorList>
    </citation>
    <scope>NUCLEOTIDE SEQUENCE</scope>
    <source>
        <tissue evidence="2">Young leaves</tissue>
    </source>
</reference>
<evidence type="ECO:0000313" key="2">
    <source>
        <dbReference type="EMBL" id="WMV19273.1"/>
    </source>
</evidence>
<proteinExistence type="predicted"/>
<sequence>MEGGDFSYSMSGRHGRSQFRQRFSGPNLSSALVQKFGKDKMPTPRTQGACFGCGKTGHIFRDFHSYARKAQPRASSGSGGNPLQNRFYALQTRQNHEGSPNMVTDVCLVDSEDGSIIVKNGLELSLVSDVKAKHLDPTMIELKKQFLKKPLRVSPKGEM</sequence>
<accession>A0AAF0QA44</accession>
<evidence type="ECO:0000313" key="3">
    <source>
        <dbReference type="Proteomes" id="UP001234989"/>
    </source>
</evidence>